<feature type="chain" id="PRO_5047125310" description="DUF4139 domain-containing protein" evidence="1">
    <location>
        <begin position="21"/>
        <end position="461"/>
    </location>
</feature>
<keyword evidence="1" id="KW-0732">Signal</keyword>
<dbReference type="PANTHER" id="PTHR38075:SF1">
    <property type="entry name" value="DUF4139 DOMAIN-CONTAINING PROTEIN"/>
    <property type="match status" value="1"/>
</dbReference>
<comment type="caution">
    <text evidence="2">The sequence shown here is derived from an EMBL/GenBank/DDBJ whole genome shotgun (WGS) entry which is preliminary data.</text>
</comment>
<organism evidence="2 3">
    <name type="scientific">Marinobacterium zhoushanense</name>
    <dbReference type="NCBI Taxonomy" id="1679163"/>
    <lineage>
        <taxon>Bacteria</taxon>
        <taxon>Pseudomonadati</taxon>
        <taxon>Pseudomonadota</taxon>
        <taxon>Gammaproteobacteria</taxon>
        <taxon>Oceanospirillales</taxon>
        <taxon>Oceanospirillaceae</taxon>
        <taxon>Marinobacterium</taxon>
    </lineage>
</organism>
<keyword evidence="3" id="KW-1185">Reference proteome</keyword>
<protein>
    <recommendedName>
        <fullName evidence="4">DUF4139 domain-containing protein</fullName>
    </recommendedName>
</protein>
<evidence type="ECO:0000313" key="3">
    <source>
        <dbReference type="Proteomes" id="UP000629025"/>
    </source>
</evidence>
<accession>A0ABQ1K8N5</accession>
<dbReference type="EMBL" id="BMIJ01000002">
    <property type="protein sequence ID" value="GGB86252.1"/>
    <property type="molecule type" value="Genomic_DNA"/>
</dbReference>
<dbReference type="RefSeq" id="WP_188746042.1">
    <property type="nucleotide sequence ID" value="NZ_BMIJ01000002.1"/>
</dbReference>
<dbReference type="Proteomes" id="UP000629025">
    <property type="component" value="Unassembled WGS sequence"/>
</dbReference>
<gene>
    <name evidence="2" type="ORF">GCM10011352_10190</name>
</gene>
<feature type="signal peptide" evidence="1">
    <location>
        <begin position="1"/>
        <end position="20"/>
    </location>
</feature>
<evidence type="ECO:0000256" key="1">
    <source>
        <dbReference type="SAM" id="SignalP"/>
    </source>
</evidence>
<name>A0ABQ1K8N5_9GAMM</name>
<evidence type="ECO:0000313" key="2">
    <source>
        <dbReference type="EMBL" id="GGB86252.1"/>
    </source>
</evidence>
<reference evidence="3" key="1">
    <citation type="journal article" date="2019" name="Int. J. Syst. Evol. Microbiol.">
        <title>The Global Catalogue of Microorganisms (GCM) 10K type strain sequencing project: providing services to taxonomists for standard genome sequencing and annotation.</title>
        <authorList>
            <consortium name="The Broad Institute Genomics Platform"/>
            <consortium name="The Broad Institute Genome Sequencing Center for Infectious Disease"/>
            <person name="Wu L."/>
            <person name="Ma J."/>
        </authorList>
    </citation>
    <scope>NUCLEOTIDE SEQUENCE [LARGE SCALE GENOMIC DNA]</scope>
    <source>
        <strain evidence="3">CGMCC 1.15341</strain>
    </source>
</reference>
<evidence type="ECO:0008006" key="4">
    <source>
        <dbReference type="Google" id="ProtNLM"/>
    </source>
</evidence>
<dbReference type="PANTHER" id="PTHR38075">
    <property type="entry name" value="DUF4139 DOMAIN-CONTAINING PROTEIN"/>
    <property type="match status" value="1"/>
</dbReference>
<proteinExistence type="predicted"/>
<sequence length="461" mass="50845">MMIRTLVASVLLAMAGQSAADEPIRLAGQELSQRQLMIFQSGQSLFSERYRLAGKTADRSIEIADINPQLQPGSTLVEGVGDIEQIALIMPQNGIQQRLEGMIGQNLGLKRYAQDGSAIYREARLLGIEGNQLLLEDGERVEYLPLQSDWQLLLPGPAPRYSDTPYLRIKRSGDAADNLSLSYMGGGLNWQADYALTLEAQSNTLWLQAQATLSNHTGIDLPQSQVRLLAGQVNQPQGAPRLYMAKAVMEMAADSMPAEQAFEDYRLYSLSGSVDLPTGASTSVALMPMQKLTYRNSYQFQMPVYGNAQPEPIQGRPNRTIRFTLPQQDKREFSLPAGNARVYVQDQTAGLSFIGGQNLPAHAAGEEVEMVLGQVFDIGIEQTQSLYERQGNTTRLAYQVTLSNAGKQRQTVELTADFNQNWRITQSSHPAQSQGARALWSIDIPAEGSTTLSYQVELTRR</sequence>